<reference evidence="1" key="1">
    <citation type="journal article" date="2019" name="bioRxiv">
        <title>The Genome of the Zebra Mussel, Dreissena polymorpha: A Resource for Invasive Species Research.</title>
        <authorList>
            <person name="McCartney M.A."/>
            <person name="Auch B."/>
            <person name="Kono T."/>
            <person name="Mallez S."/>
            <person name="Zhang Y."/>
            <person name="Obille A."/>
            <person name="Becker A."/>
            <person name="Abrahante J.E."/>
            <person name="Garbe J."/>
            <person name="Badalamenti J.P."/>
            <person name="Herman A."/>
            <person name="Mangelson H."/>
            <person name="Liachko I."/>
            <person name="Sullivan S."/>
            <person name="Sone E.D."/>
            <person name="Koren S."/>
            <person name="Silverstein K.A.T."/>
            <person name="Beckman K.B."/>
            <person name="Gohl D.M."/>
        </authorList>
    </citation>
    <scope>NUCLEOTIDE SEQUENCE</scope>
    <source>
        <strain evidence="1">Duluth1</strain>
        <tissue evidence="1">Whole animal</tissue>
    </source>
</reference>
<keyword evidence="2" id="KW-1185">Reference proteome</keyword>
<dbReference type="EMBL" id="JAIWYP010000007">
    <property type="protein sequence ID" value="KAH3796728.1"/>
    <property type="molecule type" value="Genomic_DNA"/>
</dbReference>
<sequence length="66" mass="7431">MRRFSNPATADSGVHKGTTMGPLLFFCHSNGLPDSVKSFVRPLQTISCCTKVRNRRDHDIKQQDLL</sequence>
<evidence type="ECO:0000313" key="2">
    <source>
        <dbReference type="Proteomes" id="UP000828390"/>
    </source>
</evidence>
<protein>
    <submittedName>
        <fullName evidence="1">Uncharacterized protein</fullName>
    </submittedName>
</protein>
<comment type="caution">
    <text evidence="1">The sequence shown here is derived from an EMBL/GenBank/DDBJ whole genome shotgun (WGS) entry which is preliminary data.</text>
</comment>
<evidence type="ECO:0000313" key="1">
    <source>
        <dbReference type="EMBL" id="KAH3796728.1"/>
    </source>
</evidence>
<dbReference type="AlphaFoldDB" id="A0A9D4J5V3"/>
<gene>
    <name evidence="1" type="ORF">DPMN_150298</name>
</gene>
<organism evidence="1 2">
    <name type="scientific">Dreissena polymorpha</name>
    <name type="common">Zebra mussel</name>
    <name type="synonym">Mytilus polymorpha</name>
    <dbReference type="NCBI Taxonomy" id="45954"/>
    <lineage>
        <taxon>Eukaryota</taxon>
        <taxon>Metazoa</taxon>
        <taxon>Spiralia</taxon>
        <taxon>Lophotrochozoa</taxon>
        <taxon>Mollusca</taxon>
        <taxon>Bivalvia</taxon>
        <taxon>Autobranchia</taxon>
        <taxon>Heteroconchia</taxon>
        <taxon>Euheterodonta</taxon>
        <taxon>Imparidentia</taxon>
        <taxon>Neoheterodontei</taxon>
        <taxon>Myida</taxon>
        <taxon>Dreissenoidea</taxon>
        <taxon>Dreissenidae</taxon>
        <taxon>Dreissena</taxon>
    </lineage>
</organism>
<name>A0A9D4J5V3_DREPO</name>
<accession>A0A9D4J5V3</accession>
<reference evidence="1" key="2">
    <citation type="submission" date="2020-11" db="EMBL/GenBank/DDBJ databases">
        <authorList>
            <person name="McCartney M.A."/>
            <person name="Auch B."/>
            <person name="Kono T."/>
            <person name="Mallez S."/>
            <person name="Becker A."/>
            <person name="Gohl D.M."/>
            <person name="Silverstein K.A.T."/>
            <person name="Koren S."/>
            <person name="Bechman K.B."/>
            <person name="Herman A."/>
            <person name="Abrahante J.E."/>
            <person name="Garbe J."/>
        </authorList>
    </citation>
    <scope>NUCLEOTIDE SEQUENCE</scope>
    <source>
        <strain evidence="1">Duluth1</strain>
        <tissue evidence="1">Whole animal</tissue>
    </source>
</reference>
<dbReference type="Proteomes" id="UP000828390">
    <property type="component" value="Unassembled WGS sequence"/>
</dbReference>
<proteinExistence type="predicted"/>